<dbReference type="InterPro" id="IPR000868">
    <property type="entry name" value="Isochorismatase-like_dom"/>
</dbReference>
<dbReference type="SUPFAM" id="SSF52499">
    <property type="entry name" value="Isochorismatase-like hydrolases"/>
    <property type="match status" value="1"/>
</dbReference>
<dbReference type="EMBL" id="JAGETQ010000062">
    <property type="protein sequence ID" value="MBO1916275.1"/>
    <property type="molecule type" value="Genomic_DNA"/>
</dbReference>
<dbReference type="Proteomes" id="UP000664477">
    <property type="component" value="Unassembled WGS sequence"/>
</dbReference>
<evidence type="ECO:0000313" key="3">
    <source>
        <dbReference type="Proteomes" id="UP000664477"/>
    </source>
</evidence>
<sequence length="76" mass="8844">MSRDQCDWFLHCRNHFHKWLTDNDITELFIGGVSTVAIQSTARQAHDLGYFVTVLEDLCRPTPELHQQSIQALMAW</sequence>
<organism evidence="2 3">
    <name type="scientific">Providencia rettgeri</name>
    <dbReference type="NCBI Taxonomy" id="587"/>
    <lineage>
        <taxon>Bacteria</taxon>
        <taxon>Pseudomonadati</taxon>
        <taxon>Pseudomonadota</taxon>
        <taxon>Gammaproteobacteria</taxon>
        <taxon>Enterobacterales</taxon>
        <taxon>Morganellaceae</taxon>
        <taxon>Providencia</taxon>
    </lineage>
</organism>
<name>A0A939NER6_PRORE</name>
<gene>
    <name evidence="2" type="ORF">J4727_11855</name>
</gene>
<evidence type="ECO:0000313" key="2">
    <source>
        <dbReference type="EMBL" id="MBO1916275.1"/>
    </source>
</evidence>
<reference evidence="2" key="1">
    <citation type="submission" date="2021-03" db="EMBL/GenBank/DDBJ databases">
        <title>Molecular epidemiology and mechanisms of colistin and carbapenem resistance in Enterobacteriaceae from clinical isolates, the environment and porcine samples in Pretoria, South Africa.</title>
        <authorList>
            <person name="Bogoshi D."/>
            <person name="Mbelle N.M."/>
            <person name="Naidoo V."/>
            <person name="Osei Sekyere J."/>
        </authorList>
    </citation>
    <scope>NUCLEOTIDE SEQUENCE</scope>
    <source>
        <strain evidence="2">C052</strain>
    </source>
</reference>
<evidence type="ECO:0000259" key="1">
    <source>
        <dbReference type="Pfam" id="PF00857"/>
    </source>
</evidence>
<proteinExistence type="predicted"/>
<dbReference type="Pfam" id="PF00857">
    <property type="entry name" value="Isochorismatase"/>
    <property type="match status" value="1"/>
</dbReference>
<dbReference type="AlphaFoldDB" id="A0A939NER6"/>
<protein>
    <submittedName>
        <fullName evidence="2">Isochorismatase family protein</fullName>
    </submittedName>
</protein>
<dbReference type="Gene3D" id="3.40.50.850">
    <property type="entry name" value="Isochorismatase-like"/>
    <property type="match status" value="1"/>
</dbReference>
<accession>A0A939NER6</accession>
<feature type="domain" description="Isochorismatase-like" evidence="1">
    <location>
        <begin position="15"/>
        <end position="74"/>
    </location>
</feature>
<comment type="caution">
    <text evidence="2">The sequence shown here is derived from an EMBL/GenBank/DDBJ whole genome shotgun (WGS) entry which is preliminary data.</text>
</comment>
<dbReference type="InterPro" id="IPR036380">
    <property type="entry name" value="Isochorismatase-like_sf"/>
</dbReference>